<name>A0A8I0MUB8_9GAMM</name>
<reference evidence="2 3" key="1">
    <citation type="submission" date="2015-06" db="EMBL/GenBank/DDBJ databases">
        <title>Genome sequence of Pseudoalteromonas peptidolytica.</title>
        <authorList>
            <person name="Xie B.-B."/>
            <person name="Rong J.-C."/>
            <person name="Qin Q.-L."/>
            <person name="Zhang Y.-Z."/>
        </authorList>
    </citation>
    <scope>NUCLEOTIDE SEQUENCE [LARGE SCALE GENOMIC DNA]</scope>
    <source>
        <strain evidence="2 3">F12-50-A1</strain>
    </source>
</reference>
<dbReference type="Proteomes" id="UP000660708">
    <property type="component" value="Unassembled WGS sequence"/>
</dbReference>
<sequence length="77" mass="8628">MSGTTMVFLIVLICVGGGIISEMYKRRLEFKKAGTHTKEQQAQLQAEINALKSRVATLEQIVTDEGYQLKKDIDNLN</sequence>
<evidence type="ECO:0000256" key="1">
    <source>
        <dbReference type="SAM" id="Phobius"/>
    </source>
</evidence>
<proteinExistence type="predicted"/>
<keyword evidence="1" id="KW-0812">Transmembrane</keyword>
<comment type="caution">
    <text evidence="2">The sequence shown here is derived from an EMBL/GenBank/DDBJ whole genome shotgun (WGS) entry which is preliminary data.</text>
</comment>
<accession>A0A8I0MUB8</accession>
<feature type="transmembrane region" description="Helical" evidence="1">
    <location>
        <begin position="6"/>
        <end position="24"/>
    </location>
</feature>
<dbReference type="EMBL" id="AQHF01000020">
    <property type="protein sequence ID" value="MBE0346044.1"/>
    <property type="molecule type" value="Genomic_DNA"/>
</dbReference>
<organism evidence="2 3">
    <name type="scientific">Pseudoalteromonas peptidolytica F12-50-A1</name>
    <dbReference type="NCBI Taxonomy" id="1315280"/>
    <lineage>
        <taxon>Bacteria</taxon>
        <taxon>Pseudomonadati</taxon>
        <taxon>Pseudomonadota</taxon>
        <taxon>Gammaproteobacteria</taxon>
        <taxon>Alteromonadales</taxon>
        <taxon>Pseudoalteromonadaceae</taxon>
        <taxon>Pseudoalteromonas</taxon>
    </lineage>
</organism>
<dbReference type="AlphaFoldDB" id="A0A8I0MUB8"/>
<evidence type="ECO:0000313" key="2">
    <source>
        <dbReference type="EMBL" id="MBE0346044.1"/>
    </source>
</evidence>
<protein>
    <recommendedName>
        <fullName evidence="4">Phage shock protein B</fullName>
    </recommendedName>
</protein>
<evidence type="ECO:0008006" key="4">
    <source>
        <dbReference type="Google" id="ProtNLM"/>
    </source>
</evidence>
<keyword evidence="1" id="KW-0472">Membrane</keyword>
<gene>
    <name evidence="2" type="ORF">PPEP_a1059</name>
</gene>
<evidence type="ECO:0000313" key="3">
    <source>
        <dbReference type="Proteomes" id="UP000660708"/>
    </source>
</evidence>
<keyword evidence="3" id="KW-1185">Reference proteome</keyword>
<dbReference type="RefSeq" id="WP_125252432.1">
    <property type="nucleotide sequence ID" value="NZ_AQHF01000020.1"/>
</dbReference>
<keyword evidence="1" id="KW-1133">Transmembrane helix</keyword>